<keyword evidence="3" id="KW-1185">Reference proteome</keyword>
<dbReference type="KEGG" id="kvl:KVU_0710"/>
<organism evidence="2 3">
    <name type="scientific">Ketogulonicigenium vulgare (strain WSH-001)</name>
    <dbReference type="NCBI Taxonomy" id="759362"/>
    <lineage>
        <taxon>Bacteria</taxon>
        <taxon>Pseudomonadati</taxon>
        <taxon>Pseudomonadota</taxon>
        <taxon>Alphaproteobacteria</taxon>
        <taxon>Rhodobacterales</taxon>
        <taxon>Roseobacteraceae</taxon>
        <taxon>Ketogulonicigenium</taxon>
    </lineage>
</organism>
<dbReference type="RefSeq" id="WP_014537626.1">
    <property type="nucleotide sequence ID" value="NC_017384.1"/>
</dbReference>
<dbReference type="EMBL" id="CP002018">
    <property type="protein sequence ID" value="AEM40549.1"/>
    <property type="molecule type" value="Genomic_DNA"/>
</dbReference>
<evidence type="ECO:0000313" key="3">
    <source>
        <dbReference type="Proteomes" id="UP000000692"/>
    </source>
</evidence>
<dbReference type="OrthoDB" id="9802944at2"/>
<proteinExistence type="predicted"/>
<dbReference type="Gene3D" id="1.10.1660.10">
    <property type="match status" value="1"/>
</dbReference>
<dbReference type="eggNOG" id="COG0789">
    <property type="taxonomic scope" value="Bacteria"/>
</dbReference>
<dbReference type="AlphaFoldDB" id="F9Y4J2"/>
<dbReference type="GO" id="GO:0006355">
    <property type="term" value="P:regulation of DNA-templated transcription"/>
    <property type="evidence" value="ECO:0007669"/>
    <property type="project" value="InterPro"/>
</dbReference>
<evidence type="ECO:0000313" key="2">
    <source>
        <dbReference type="EMBL" id="AEM40549.1"/>
    </source>
</evidence>
<gene>
    <name evidence="2" type="ordered locus">KVU_0710</name>
</gene>
<reference evidence="2 3" key="1">
    <citation type="journal article" date="2011" name="J. Bacteriol.">
        <title>Complete genome sequence of the industrial strain Ketogulonicigenium vulgare WSH-001.</title>
        <authorList>
            <person name="Liu L."/>
            <person name="Li Y."/>
            <person name="Zhang J."/>
            <person name="Zhou Z."/>
            <person name="Liu J."/>
            <person name="Li X."/>
            <person name="Zhou J."/>
            <person name="Du G."/>
            <person name="Wang L."/>
            <person name="Chen J."/>
        </authorList>
    </citation>
    <scope>NUCLEOTIDE SEQUENCE [LARGE SCALE GENOMIC DNA]</scope>
    <source>
        <strain evidence="2 3">WSH-001</strain>
    </source>
</reference>
<dbReference type="Pfam" id="PF00376">
    <property type="entry name" value="MerR"/>
    <property type="match status" value="1"/>
</dbReference>
<name>F9Y4J2_KETVW</name>
<dbReference type="Proteomes" id="UP000000692">
    <property type="component" value="Chromosome"/>
</dbReference>
<evidence type="ECO:0000259" key="1">
    <source>
        <dbReference type="Pfam" id="PF00376"/>
    </source>
</evidence>
<feature type="domain" description="HTH merR-type" evidence="1">
    <location>
        <begin position="8"/>
        <end position="35"/>
    </location>
</feature>
<accession>F9Y4J2</accession>
<dbReference type="HOGENOM" id="CLU_3153797_0_0_5"/>
<dbReference type="InterPro" id="IPR000551">
    <property type="entry name" value="MerR-type_HTH_dom"/>
</dbReference>
<dbReference type="InterPro" id="IPR009061">
    <property type="entry name" value="DNA-bd_dom_put_sf"/>
</dbReference>
<protein>
    <recommendedName>
        <fullName evidence="1">HTH merR-type domain-containing protein</fullName>
    </recommendedName>
</protein>
<dbReference type="SUPFAM" id="SSF46955">
    <property type="entry name" value="Putative DNA-binding domain"/>
    <property type="match status" value="1"/>
</dbReference>
<dbReference type="GO" id="GO:0003677">
    <property type="term" value="F:DNA binding"/>
    <property type="evidence" value="ECO:0007669"/>
    <property type="project" value="InterPro"/>
</dbReference>
<sequence>MQTKLITTQDIKRVTGLSPRAIRHYESLELIPPQQTRMAFAAAYPVKH</sequence>